<evidence type="ECO:0008006" key="3">
    <source>
        <dbReference type="Google" id="ProtNLM"/>
    </source>
</evidence>
<accession>A0ABP9A787</accession>
<protein>
    <recommendedName>
        <fullName evidence="3">HutD family protein</fullName>
    </recommendedName>
</protein>
<evidence type="ECO:0000313" key="1">
    <source>
        <dbReference type="EMBL" id="GAA4775260.1"/>
    </source>
</evidence>
<gene>
    <name evidence="1" type="ORF">GCM10023351_19670</name>
</gene>
<dbReference type="EMBL" id="BAABKO010000003">
    <property type="protein sequence ID" value="GAA4775260.1"/>
    <property type="molecule type" value="Genomic_DNA"/>
</dbReference>
<organism evidence="1 2">
    <name type="scientific">Microbacterium gilvum</name>
    <dbReference type="NCBI Taxonomy" id="1336204"/>
    <lineage>
        <taxon>Bacteria</taxon>
        <taxon>Bacillati</taxon>
        <taxon>Actinomycetota</taxon>
        <taxon>Actinomycetes</taxon>
        <taxon>Micrococcales</taxon>
        <taxon>Microbacteriaceae</taxon>
        <taxon>Microbacterium</taxon>
    </lineage>
</organism>
<evidence type="ECO:0000313" key="2">
    <source>
        <dbReference type="Proteomes" id="UP001501645"/>
    </source>
</evidence>
<reference evidence="2" key="1">
    <citation type="journal article" date="2019" name="Int. J. Syst. Evol. Microbiol.">
        <title>The Global Catalogue of Microorganisms (GCM) 10K type strain sequencing project: providing services to taxonomists for standard genome sequencing and annotation.</title>
        <authorList>
            <consortium name="The Broad Institute Genomics Platform"/>
            <consortium name="The Broad Institute Genome Sequencing Center for Infectious Disease"/>
            <person name="Wu L."/>
            <person name="Ma J."/>
        </authorList>
    </citation>
    <scope>NUCLEOTIDE SEQUENCE [LARGE SCALE GENOMIC DNA]</scope>
    <source>
        <strain evidence="2">JCM 18537</strain>
    </source>
</reference>
<sequence>MSPLPRVLPLRDQPGQRLLSGIGAVRDVQVETAPGERLLWMLQIVELRSAEGAASAPAGTRQLVAGLSGPQLSIRKPQGLVPLRRDRASELETSAVLMRRPSSRPSGASRMLLLSYDAAEAAPSLAFHGLDGEHAFAGGTRVLIALEGELSVDGQGVPPLSAAVLDPEHPVAVRAHGARFIAVRVTQPVGVR</sequence>
<comment type="caution">
    <text evidence="1">The sequence shown here is derived from an EMBL/GenBank/DDBJ whole genome shotgun (WGS) entry which is preliminary data.</text>
</comment>
<keyword evidence="2" id="KW-1185">Reference proteome</keyword>
<name>A0ABP9A787_9MICO</name>
<dbReference type="RefSeq" id="WP_345438617.1">
    <property type="nucleotide sequence ID" value="NZ_BAABKO010000003.1"/>
</dbReference>
<proteinExistence type="predicted"/>
<dbReference type="Proteomes" id="UP001501645">
    <property type="component" value="Unassembled WGS sequence"/>
</dbReference>